<dbReference type="AlphaFoldDB" id="A0A4S2KJ51"/>
<sequence length="872" mass="98564">MGKFEKKEKEERRGKNKKAQGSTAKKGDDGKAAGKSGKRGCATLTPELAAVVGAKQMNLCRVISKIWSILKKRNLLDPEDKRYAICDDELLKIFGEKRIRAFGMMNMRPLFEDETPIKTPEPSTAKPSSPEVKVINMSSSDECIRKERDVEKPDESPVKKIEIAVQTALEPTCPAENKDVQVELPEKGMHVPHPSRDATARVSDPIESTITPETDDGNNNLTSSENVTSPMKRFSRSQSDSCLTSQEKTKCLDMPDAATIRVDIHMNEFAQDETDASQETRVSIDASAESSQTVSGPNDEGQSTEQSSSKVCIYKNSQCKLLDMKLDDIHDYALKNCTERLQKYQDLQNLYTERIASLTDLIEKVRNEQKDMDFSLISPSDNTSLMQISTPKSSCNDAQAVRRWSDPIEAIHALLGRTLLESQRIMRGSEAASRNETLCDAEIQAITSTPRSKLVDTVKTHVQESKVVEGRAEPKINSNEKFNIHLSQVEMQQKPQARSATKTSGRDFYPPCIFSLYEKEVVEFVEKLNNLDEIIKQSENLDKASTAFVALKKTDKTLHRVSSFKELDLKESASLKREKDDSITEELASTSGTAKENDFIPILTEIPKISRSGNVTSISARPKFPVISLNRLDRKKKEMDEVMEYFQEKKVREKKKKKVASEESEDDEVDFILYRKKKELDDLIMKCLQEKKDGEKEKKKAASEESEDDEAEEKDGSEEEEEEEKKLAKRNYIKKTPKKRKKESSDDEESASASDDDTSDEDYTPQKSYYISKKSKLGKKGKKKGRGKNKKTPGSTAKKGDSDKDKGYFTLTPELAAVVGVKQMRCYEVDPEDKRYAFCDDELLRVFGEKRILAFGMMKYLKNHMKLKHKSL</sequence>
<dbReference type="PANTHER" id="PTHR13844">
    <property type="entry name" value="SWI/SNF-RELATED MATRIX-ASSOCIATED ACTIN-DEPENDENT REGULATOR OF CHROMATIN SUBFAMILY D"/>
    <property type="match status" value="1"/>
</dbReference>
<feature type="compositionally biased region" description="Basic and acidic residues" evidence="1">
    <location>
        <begin position="188"/>
        <end position="199"/>
    </location>
</feature>
<reference evidence="3 4" key="1">
    <citation type="journal article" date="2019" name="Philos. Trans. R. Soc. Lond., B, Biol. Sci.">
        <title>Ant behaviour and brain gene expression of defending hosts depend on the ecological success of the intruding social parasite.</title>
        <authorList>
            <person name="Kaur R."/>
            <person name="Stoldt M."/>
            <person name="Jongepier E."/>
            <person name="Feldmeyer B."/>
            <person name="Menzel F."/>
            <person name="Bornberg-Bauer E."/>
            <person name="Foitzik S."/>
        </authorList>
    </citation>
    <scope>NUCLEOTIDE SEQUENCE [LARGE SCALE GENOMIC DNA]</scope>
    <source>
        <tissue evidence="3">Whole body</tissue>
    </source>
</reference>
<dbReference type="InterPro" id="IPR003121">
    <property type="entry name" value="SWIB_MDM2_domain"/>
</dbReference>
<protein>
    <recommendedName>
        <fullName evidence="2">DM2 domain-containing protein</fullName>
    </recommendedName>
</protein>
<feature type="region of interest" description="Disordered" evidence="1">
    <location>
        <begin position="269"/>
        <end position="307"/>
    </location>
</feature>
<dbReference type="Pfam" id="PF02201">
    <property type="entry name" value="SWIB"/>
    <property type="match status" value="2"/>
</dbReference>
<dbReference type="InterPro" id="IPR019835">
    <property type="entry name" value="SWIB_domain"/>
</dbReference>
<organism evidence="3 4">
    <name type="scientific">Temnothorax longispinosus</name>
    <dbReference type="NCBI Taxonomy" id="300112"/>
    <lineage>
        <taxon>Eukaryota</taxon>
        <taxon>Metazoa</taxon>
        <taxon>Ecdysozoa</taxon>
        <taxon>Arthropoda</taxon>
        <taxon>Hexapoda</taxon>
        <taxon>Insecta</taxon>
        <taxon>Pterygota</taxon>
        <taxon>Neoptera</taxon>
        <taxon>Endopterygota</taxon>
        <taxon>Hymenoptera</taxon>
        <taxon>Apocrita</taxon>
        <taxon>Aculeata</taxon>
        <taxon>Formicoidea</taxon>
        <taxon>Formicidae</taxon>
        <taxon>Myrmicinae</taxon>
        <taxon>Temnothorax</taxon>
    </lineage>
</organism>
<feature type="compositionally biased region" description="Polar residues" evidence="1">
    <location>
        <begin position="206"/>
        <end position="229"/>
    </location>
</feature>
<dbReference type="PROSITE" id="PS51925">
    <property type="entry name" value="SWIB_MDM2"/>
    <property type="match status" value="1"/>
</dbReference>
<dbReference type="CDD" id="cd10567">
    <property type="entry name" value="SWIB-MDM2_like"/>
    <property type="match status" value="2"/>
</dbReference>
<evidence type="ECO:0000256" key="1">
    <source>
        <dbReference type="SAM" id="MobiDB-lite"/>
    </source>
</evidence>
<feature type="compositionally biased region" description="Acidic residues" evidence="1">
    <location>
        <begin position="704"/>
        <end position="723"/>
    </location>
</feature>
<keyword evidence="4" id="KW-1185">Reference proteome</keyword>
<feature type="compositionally biased region" description="Basic and acidic residues" evidence="1">
    <location>
        <begin position="1"/>
        <end position="13"/>
    </location>
</feature>
<feature type="region of interest" description="Disordered" evidence="1">
    <location>
        <begin position="688"/>
        <end position="807"/>
    </location>
</feature>
<dbReference type="EMBL" id="QBLH01002112">
    <property type="protein sequence ID" value="TGZ49603.1"/>
    <property type="molecule type" value="Genomic_DNA"/>
</dbReference>
<proteinExistence type="predicted"/>
<feature type="compositionally biased region" description="Polar residues" evidence="1">
    <location>
        <begin position="288"/>
        <end position="307"/>
    </location>
</feature>
<feature type="compositionally biased region" description="Basic and acidic residues" evidence="1">
    <location>
        <begin position="688"/>
        <end position="703"/>
    </location>
</feature>
<feature type="compositionally biased region" description="Basic residues" evidence="1">
    <location>
        <begin position="773"/>
        <end position="791"/>
    </location>
</feature>
<feature type="compositionally biased region" description="Basic and acidic residues" evidence="1">
    <location>
        <begin position="798"/>
        <end position="807"/>
    </location>
</feature>
<feature type="compositionally biased region" description="Basic residues" evidence="1">
    <location>
        <begin position="727"/>
        <end position="742"/>
    </location>
</feature>
<dbReference type="InterPro" id="IPR036885">
    <property type="entry name" value="SWIB_MDM2_dom_sf"/>
</dbReference>
<gene>
    <name evidence="3" type="ORF">DBV15_02040</name>
</gene>
<dbReference type="STRING" id="300112.A0A4S2KJ51"/>
<comment type="caution">
    <text evidence="3">The sequence shown here is derived from an EMBL/GenBank/DDBJ whole genome shotgun (WGS) entry which is preliminary data.</text>
</comment>
<feature type="compositionally biased region" description="Polar residues" evidence="1">
    <location>
        <begin position="236"/>
        <end position="246"/>
    </location>
</feature>
<feature type="compositionally biased region" description="Acidic residues" evidence="1">
    <location>
        <begin position="745"/>
        <end position="763"/>
    </location>
</feature>
<feature type="region of interest" description="Disordered" evidence="1">
    <location>
        <begin position="1"/>
        <end position="39"/>
    </location>
</feature>
<accession>A0A4S2KJ51</accession>
<feature type="domain" description="DM2" evidence="2">
    <location>
        <begin position="37"/>
        <end position="120"/>
    </location>
</feature>
<dbReference type="SMART" id="SM00151">
    <property type="entry name" value="SWIB"/>
    <property type="match status" value="2"/>
</dbReference>
<name>A0A4S2KJ51_9HYME</name>
<dbReference type="Proteomes" id="UP000310200">
    <property type="component" value="Unassembled WGS sequence"/>
</dbReference>
<dbReference type="SUPFAM" id="SSF47592">
    <property type="entry name" value="SWIB/MDM2 domain"/>
    <property type="match status" value="2"/>
</dbReference>
<evidence type="ECO:0000313" key="3">
    <source>
        <dbReference type="EMBL" id="TGZ49603.1"/>
    </source>
</evidence>
<feature type="region of interest" description="Disordered" evidence="1">
    <location>
        <begin position="188"/>
        <end position="247"/>
    </location>
</feature>
<dbReference type="Gene3D" id="1.10.245.10">
    <property type="entry name" value="SWIB/MDM2 domain"/>
    <property type="match status" value="2"/>
</dbReference>
<evidence type="ECO:0000259" key="2">
    <source>
        <dbReference type="PROSITE" id="PS51925"/>
    </source>
</evidence>
<evidence type="ECO:0000313" key="4">
    <source>
        <dbReference type="Proteomes" id="UP000310200"/>
    </source>
</evidence>